<keyword evidence="9" id="KW-1185">Reference proteome</keyword>
<feature type="transmembrane region" description="Helical" evidence="6">
    <location>
        <begin position="378"/>
        <end position="400"/>
    </location>
</feature>
<feature type="compositionally biased region" description="Basic and acidic residues" evidence="5">
    <location>
        <begin position="12"/>
        <end position="24"/>
    </location>
</feature>
<feature type="transmembrane region" description="Helical" evidence="6">
    <location>
        <begin position="220"/>
        <end position="237"/>
    </location>
</feature>
<feature type="compositionally biased region" description="Low complexity" evidence="5">
    <location>
        <begin position="839"/>
        <end position="863"/>
    </location>
</feature>
<accession>A0A2R5GWT2</accession>
<keyword evidence="3 6" id="KW-1133">Transmembrane helix</keyword>
<evidence type="ECO:0000256" key="1">
    <source>
        <dbReference type="ARBA" id="ARBA00004141"/>
    </source>
</evidence>
<evidence type="ECO:0000313" key="9">
    <source>
        <dbReference type="Proteomes" id="UP000241890"/>
    </source>
</evidence>
<sequence>MLPGGDASGEAARADAPGETREVDATAGATEANSRSTSTPTNAQSASTSTSSNMLARTGLVARGRARSSDADETRTSLLRNVVTEQEVAMLYHENSPNDAESLRALRRWAKCYCCCTPHAEEDSCEGSHRGESFANDSNETRGRSGSRPRRRRRQRDEDNSCSKKSRKAVSRRLTFLNWMPTYSVRKNLKTDFLSGLTVGILLIPQGISYGLLAGLPAQYGLYACLVAPIVYALLGTCTQLQIGPFALISLLISNTVSSIVDPDEEEARYIEAVLTCSMLVGAFLTVLSFLRLGSLVNFLANPVISGLTTGGAFLIVTSQMSHFFGISVSRGNFFPTWVAIFKSLKDTNVATFLIGLFSLIILLSFREFKATELARRTHLRNLPIALIVLVLATAITYGADLGEKYGVRTLGLVPGGIPAPHIPKAFDIAGELLVPTIVISIVGYALSMATSKTFATKNNYDISSNQELLALGMANFIGGMFNGHPAFSSLSRTALVHELGAKTPLHNAMSSLVIVVVLLCLTTYLEDLPYSCLSAIIFDSLKSLLMQVKEPVALWAVDKRDLSVWLVTFFGVLLFDVAYGLGIGVGYSIIVLLYTVSHPHFAVLGRFAMIPNLFKDLSRFHDAEPVPGVLIFRIDSAVHFANREDFRKSLIAAVHDRIAEEKDNETEDIEQNASSGATAARSADTDANDLEAGTRSQGAAEANGGASPLLSQQRQYVHSVVLDASCITDCDTSGISSFIKIEKELAKMGIELIMCNCRGHFRDILKRSGITLQEYVSLQHAVAYAEGKKIVSTNAAPVAKAVITTLSRASGDAERVQLEEEKEEEEGADTDADERPVAAGSTSTTASSTSKSASSAATAKTQ</sequence>
<dbReference type="CDD" id="cd07042">
    <property type="entry name" value="STAS_SulP_like_sulfate_transporter"/>
    <property type="match status" value="1"/>
</dbReference>
<comment type="subcellular location">
    <subcellularLocation>
        <location evidence="1">Membrane</location>
        <topology evidence="1">Multi-pass membrane protein</topology>
    </subcellularLocation>
</comment>
<dbReference type="SUPFAM" id="SSF52091">
    <property type="entry name" value="SpoIIaa-like"/>
    <property type="match status" value="1"/>
</dbReference>
<keyword evidence="2 6" id="KW-0812">Transmembrane</keyword>
<feature type="transmembrane region" description="Helical" evidence="6">
    <location>
        <begin position="588"/>
        <end position="610"/>
    </location>
</feature>
<dbReference type="InterPro" id="IPR036513">
    <property type="entry name" value="STAS_dom_sf"/>
</dbReference>
<keyword evidence="4 6" id="KW-0472">Membrane</keyword>
<evidence type="ECO:0000259" key="7">
    <source>
        <dbReference type="PROSITE" id="PS50801"/>
    </source>
</evidence>
<dbReference type="EMBL" id="BEYU01000121">
    <property type="protein sequence ID" value="GBG32394.1"/>
    <property type="molecule type" value="Genomic_DNA"/>
</dbReference>
<gene>
    <name evidence="8" type="ORF">FCC1311_086192</name>
</gene>
<evidence type="ECO:0000256" key="4">
    <source>
        <dbReference type="ARBA" id="ARBA00023136"/>
    </source>
</evidence>
<dbReference type="Gene3D" id="3.30.750.24">
    <property type="entry name" value="STAS domain"/>
    <property type="match status" value="1"/>
</dbReference>
<evidence type="ECO:0000256" key="6">
    <source>
        <dbReference type="SAM" id="Phobius"/>
    </source>
</evidence>
<dbReference type="Proteomes" id="UP000241890">
    <property type="component" value="Unassembled WGS sequence"/>
</dbReference>
<feature type="transmembrane region" description="Helical" evidence="6">
    <location>
        <begin position="299"/>
        <end position="317"/>
    </location>
</feature>
<feature type="region of interest" description="Disordered" evidence="5">
    <location>
        <begin position="1"/>
        <end position="55"/>
    </location>
</feature>
<name>A0A2R5GWT2_9STRA</name>
<feature type="compositionally biased region" description="Acidic residues" evidence="5">
    <location>
        <begin position="821"/>
        <end position="833"/>
    </location>
</feature>
<proteinExistence type="predicted"/>
<dbReference type="GO" id="GO:0016020">
    <property type="term" value="C:membrane"/>
    <property type="evidence" value="ECO:0007669"/>
    <property type="project" value="UniProtKB-SubCell"/>
</dbReference>
<dbReference type="PANTHER" id="PTHR11814">
    <property type="entry name" value="SULFATE TRANSPORTER"/>
    <property type="match status" value="1"/>
</dbReference>
<organism evidence="8 9">
    <name type="scientific">Hondaea fermentalgiana</name>
    <dbReference type="NCBI Taxonomy" id="2315210"/>
    <lineage>
        <taxon>Eukaryota</taxon>
        <taxon>Sar</taxon>
        <taxon>Stramenopiles</taxon>
        <taxon>Bigyra</taxon>
        <taxon>Labyrinthulomycetes</taxon>
        <taxon>Thraustochytrida</taxon>
        <taxon>Thraustochytriidae</taxon>
        <taxon>Hondaea</taxon>
    </lineage>
</organism>
<dbReference type="NCBIfam" id="TIGR00815">
    <property type="entry name" value="sulP"/>
    <property type="match status" value="1"/>
</dbReference>
<feature type="region of interest" description="Disordered" evidence="5">
    <location>
        <begin position="663"/>
        <end position="707"/>
    </location>
</feature>
<dbReference type="Pfam" id="PF00916">
    <property type="entry name" value="Sulfate_transp"/>
    <property type="match status" value="1"/>
</dbReference>
<dbReference type="OrthoDB" id="288203at2759"/>
<feature type="compositionally biased region" description="Low complexity" evidence="5">
    <location>
        <begin position="36"/>
        <end position="53"/>
    </location>
</feature>
<feature type="region of interest" description="Disordered" evidence="5">
    <location>
        <begin position="120"/>
        <end position="166"/>
    </location>
</feature>
<feature type="transmembrane region" description="Helical" evidence="6">
    <location>
        <begin position="508"/>
        <end position="526"/>
    </location>
</feature>
<dbReference type="InParanoid" id="A0A2R5GWT2"/>
<feature type="transmembrane region" description="Helical" evidence="6">
    <location>
        <begin position="348"/>
        <end position="366"/>
    </location>
</feature>
<dbReference type="InterPro" id="IPR011547">
    <property type="entry name" value="SLC26A/SulP_dom"/>
</dbReference>
<dbReference type="InterPro" id="IPR002645">
    <property type="entry name" value="STAS_dom"/>
</dbReference>
<feature type="transmembrane region" description="Helical" evidence="6">
    <location>
        <begin position="563"/>
        <end position="582"/>
    </location>
</feature>
<dbReference type="InterPro" id="IPR001902">
    <property type="entry name" value="SLC26A/SulP_fam"/>
</dbReference>
<protein>
    <submittedName>
        <fullName evidence="8">Sulfate transporter</fullName>
    </submittedName>
</protein>
<reference evidence="8 9" key="1">
    <citation type="submission" date="2017-12" db="EMBL/GenBank/DDBJ databases">
        <title>Sequencing, de novo assembly and annotation of complete genome of a new Thraustochytrid species, strain FCC1311.</title>
        <authorList>
            <person name="Sedici K."/>
            <person name="Godart F."/>
            <person name="Aiese Cigliano R."/>
            <person name="Sanseverino W."/>
            <person name="Barakat M."/>
            <person name="Ortet P."/>
            <person name="Marechal E."/>
            <person name="Cagnac O."/>
            <person name="Amato A."/>
        </authorList>
    </citation>
    <scope>NUCLEOTIDE SEQUENCE [LARGE SCALE GENOMIC DNA]</scope>
</reference>
<feature type="compositionally biased region" description="Basic residues" evidence="5">
    <location>
        <begin position="145"/>
        <end position="154"/>
    </location>
</feature>
<feature type="region of interest" description="Disordered" evidence="5">
    <location>
        <begin position="812"/>
        <end position="863"/>
    </location>
</feature>
<feature type="transmembrane region" description="Helical" evidence="6">
    <location>
        <begin position="429"/>
        <end position="448"/>
    </location>
</feature>
<evidence type="ECO:0000313" key="8">
    <source>
        <dbReference type="EMBL" id="GBG32394.1"/>
    </source>
</evidence>
<feature type="compositionally biased region" description="Basic and acidic residues" evidence="5">
    <location>
        <begin position="120"/>
        <end position="132"/>
    </location>
</feature>
<evidence type="ECO:0000256" key="3">
    <source>
        <dbReference type="ARBA" id="ARBA00022989"/>
    </source>
</evidence>
<feature type="transmembrane region" description="Helical" evidence="6">
    <location>
        <begin position="193"/>
        <end position="213"/>
    </location>
</feature>
<evidence type="ECO:0000256" key="5">
    <source>
        <dbReference type="SAM" id="MobiDB-lite"/>
    </source>
</evidence>
<evidence type="ECO:0000256" key="2">
    <source>
        <dbReference type="ARBA" id="ARBA00022692"/>
    </source>
</evidence>
<dbReference type="Pfam" id="PF01740">
    <property type="entry name" value="STAS"/>
    <property type="match status" value="1"/>
</dbReference>
<feature type="transmembrane region" description="Helical" evidence="6">
    <location>
        <begin position="273"/>
        <end position="293"/>
    </location>
</feature>
<feature type="domain" description="STAS" evidence="7">
    <location>
        <begin position="620"/>
        <end position="771"/>
    </location>
</feature>
<comment type="caution">
    <text evidence="8">The sequence shown here is derived from an EMBL/GenBank/DDBJ whole genome shotgun (WGS) entry which is preliminary data.</text>
</comment>
<dbReference type="AlphaFoldDB" id="A0A2R5GWT2"/>
<dbReference type="GO" id="GO:0055085">
    <property type="term" value="P:transmembrane transport"/>
    <property type="evidence" value="ECO:0007669"/>
    <property type="project" value="InterPro"/>
</dbReference>
<dbReference type="PROSITE" id="PS50801">
    <property type="entry name" value="STAS"/>
    <property type="match status" value="1"/>
</dbReference>